<proteinExistence type="inferred from homology"/>
<dbReference type="GO" id="GO:0009254">
    <property type="term" value="P:peptidoglycan turnover"/>
    <property type="evidence" value="ECO:0007669"/>
    <property type="project" value="TreeGrafter"/>
</dbReference>
<dbReference type="PANTHER" id="PTHR30480">
    <property type="entry name" value="BETA-HEXOSAMINIDASE-RELATED"/>
    <property type="match status" value="1"/>
</dbReference>
<feature type="domain" description="Glycoside hydrolase family 3 N-terminal" evidence="4">
    <location>
        <begin position="31"/>
        <end position="325"/>
    </location>
</feature>
<evidence type="ECO:0000256" key="1">
    <source>
        <dbReference type="ARBA" id="ARBA00005336"/>
    </source>
</evidence>
<organism evidence="5 6">
    <name type="scientific">Nocardioides islandensis</name>
    <dbReference type="NCBI Taxonomy" id="433663"/>
    <lineage>
        <taxon>Bacteria</taxon>
        <taxon>Bacillati</taxon>
        <taxon>Actinomycetota</taxon>
        <taxon>Actinomycetes</taxon>
        <taxon>Propionibacteriales</taxon>
        <taxon>Nocardioidaceae</taxon>
        <taxon>Nocardioides</taxon>
    </lineage>
</organism>
<sequence>MTELRNLAHAAVVTGFAGTHVPDWLARRIDDGLGGVCWFAQNVEDEDQATALAADLHARGQVLVMSDEEGGDVTRLDVRHGSPYPGHAALGALDDVDATYAVAAAMGARMRAVGVDVDLAPVVDVNADPENPVIGVRSFGAAPDLVARHGAAFVSGLQGSGVAACAKHFPGHGSTHTDSHLALPTVADPVEVLRDRDIAPFAAVVGAGVRCIMTAHVVFPAYDERPATLSPMLLGLLREELGFDGVVITDALDMKAIADTVGHGEGAVLSVAAGADLVCIGNPGFPESYDADRQLGVVVDALVRAVEDGRLPGERLEQAAARLADLTAWLAKEPTGRATGIGDVAARAVTARGDVRVERPRVLDLGGAVNIAAGDRERHLRDLLEQRAGEGRTVVLARYPNQLPQVSRLVAERPDTVVVWSGIDVDVPGDNVVLTHGGGRAVAEAAADLILGARR</sequence>
<dbReference type="GO" id="GO:0004553">
    <property type="term" value="F:hydrolase activity, hydrolyzing O-glycosyl compounds"/>
    <property type="evidence" value="ECO:0007669"/>
    <property type="project" value="InterPro"/>
</dbReference>
<name>A0A930YET4_9ACTN</name>
<dbReference type="InterPro" id="IPR001764">
    <property type="entry name" value="Glyco_hydro_3_N"/>
</dbReference>
<evidence type="ECO:0000313" key="6">
    <source>
        <dbReference type="Proteomes" id="UP000640489"/>
    </source>
</evidence>
<keyword evidence="6" id="KW-1185">Reference proteome</keyword>
<dbReference type="InterPro" id="IPR017853">
    <property type="entry name" value="GH"/>
</dbReference>
<evidence type="ECO:0000256" key="3">
    <source>
        <dbReference type="ARBA" id="ARBA00023295"/>
    </source>
</evidence>
<evidence type="ECO:0000313" key="5">
    <source>
        <dbReference type="EMBL" id="MBF4764083.1"/>
    </source>
</evidence>
<dbReference type="InterPro" id="IPR036962">
    <property type="entry name" value="Glyco_hydro_3_N_sf"/>
</dbReference>
<dbReference type="PRINTS" id="PR00133">
    <property type="entry name" value="GLHYDRLASE3"/>
</dbReference>
<dbReference type="Pfam" id="PF00933">
    <property type="entry name" value="Glyco_hydro_3"/>
    <property type="match status" value="1"/>
</dbReference>
<dbReference type="InterPro" id="IPR050226">
    <property type="entry name" value="NagZ_Beta-hexosaminidase"/>
</dbReference>
<evidence type="ECO:0000256" key="2">
    <source>
        <dbReference type="ARBA" id="ARBA00022801"/>
    </source>
</evidence>
<keyword evidence="2 5" id="KW-0378">Hydrolase</keyword>
<reference evidence="5" key="1">
    <citation type="submission" date="2020-11" db="EMBL/GenBank/DDBJ databases">
        <title>Nocardioides sp. nov., isolated from Soil of Cynanchum wilfordii Hemsley rhizosphere.</title>
        <authorList>
            <person name="Lee J.-S."/>
            <person name="Suh M.K."/>
            <person name="Kim J.-S."/>
        </authorList>
    </citation>
    <scope>NUCLEOTIDE SEQUENCE</scope>
    <source>
        <strain evidence="5">KCTC 19275</strain>
    </source>
</reference>
<comment type="similarity">
    <text evidence="1">Belongs to the glycosyl hydrolase 3 family.</text>
</comment>
<comment type="caution">
    <text evidence="5">The sequence shown here is derived from an EMBL/GenBank/DDBJ whole genome shotgun (WGS) entry which is preliminary data.</text>
</comment>
<dbReference type="AlphaFoldDB" id="A0A930YET4"/>
<dbReference type="PANTHER" id="PTHR30480:SF16">
    <property type="entry name" value="GLYCOSIDE HYDROLASE FAMILY 3 DOMAIN PROTEIN"/>
    <property type="match status" value="1"/>
</dbReference>
<protein>
    <submittedName>
        <fullName evidence="5">Glycoside hydrolase family 3</fullName>
    </submittedName>
</protein>
<dbReference type="RefSeq" id="WP_194707260.1">
    <property type="nucleotide sequence ID" value="NZ_JADKPN010000007.1"/>
</dbReference>
<gene>
    <name evidence="5" type="ORF">ISU07_13185</name>
</gene>
<keyword evidence="3" id="KW-0326">Glycosidase</keyword>
<dbReference type="Proteomes" id="UP000640489">
    <property type="component" value="Unassembled WGS sequence"/>
</dbReference>
<dbReference type="InterPro" id="IPR019800">
    <property type="entry name" value="Glyco_hydro_3_AS"/>
</dbReference>
<dbReference type="GO" id="GO:0005975">
    <property type="term" value="P:carbohydrate metabolic process"/>
    <property type="evidence" value="ECO:0007669"/>
    <property type="project" value="InterPro"/>
</dbReference>
<accession>A0A930YET4</accession>
<evidence type="ECO:0000259" key="4">
    <source>
        <dbReference type="Pfam" id="PF00933"/>
    </source>
</evidence>
<dbReference type="PROSITE" id="PS00775">
    <property type="entry name" value="GLYCOSYL_HYDROL_F3"/>
    <property type="match status" value="1"/>
</dbReference>
<dbReference type="EMBL" id="JADKPN010000007">
    <property type="protein sequence ID" value="MBF4764083.1"/>
    <property type="molecule type" value="Genomic_DNA"/>
</dbReference>
<dbReference type="Gene3D" id="3.20.20.300">
    <property type="entry name" value="Glycoside hydrolase, family 3, N-terminal domain"/>
    <property type="match status" value="1"/>
</dbReference>
<dbReference type="SUPFAM" id="SSF51445">
    <property type="entry name" value="(Trans)glycosidases"/>
    <property type="match status" value="1"/>
</dbReference>